<evidence type="ECO:0000313" key="1">
    <source>
        <dbReference type="EMBL" id="RHA77752.1"/>
    </source>
</evidence>
<proteinExistence type="predicted"/>
<comment type="caution">
    <text evidence="1">The sequence shown here is derived from an EMBL/GenBank/DDBJ whole genome shotgun (WGS) entry which is preliminary data.</text>
</comment>
<sequence length="246" mass="29114">MKTYTLDDLTIKEHLLELAEKGNKPFTESLNPGVEHVLGIRVPDLRRLAARIARTDWERFLETSDTFYMEERMLYGMVLGCIRPDEDLEVYLHRVTCFVWMINSWSVCDTFKFAGGQRFVDRHAGRLWEYLKQWMNADGEYEVRFGVVMSMSYFVDEAHLEELLACYDSIRHEGYYVKMAVAWALSVCFVKFPERTMEYLKNNSLDTFTYNKILQKIVESCRVDKDTKTLIRSMKRPSDKQRNVME</sequence>
<reference evidence="1 2" key="1">
    <citation type="submission" date="2018-08" db="EMBL/GenBank/DDBJ databases">
        <title>A genome reference for cultivated species of the human gut microbiota.</title>
        <authorList>
            <person name="Zou Y."/>
            <person name="Xue W."/>
            <person name="Luo G."/>
        </authorList>
    </citation>
    <scope>NUCLEOTIDE SEQUENCE [LARGE SCALE GENOMIC DNA]</scope>
    <source>
        <strain evidence="1 2">AM42-38</strain>
    </source>
</reference>
<dbReference type="EMBL" id="QSFT01000005">
    <property type="protein sequence ID" value="RHA77752.1"/>
    <property type="molecule type" value="Genomic_DNA"/>
</dbReference>
<dbReference type="Pfam" id="PF08713">
    <property type="entry name" value="DNA_alkylation"/>
    <property type="match status" value="1"/>
</dbReference>
<dbReference type="Gene3D" id="1.25.10.90">
    <property type="match status" value="1"/>
</dbReference>
<protein>
    <submittedName>
        <fullName evidence="1">DNA alkylation repair protein</fullName>
    </submittedName>
</protein>
<dbReference type="CDD" id="cd06561">
    <property type="entry name" value="AlkD_like"/>
    <property type="match status" value="1"/>
</dbReference>
<dbReference type="RefSeq" id="WP_118400056.1">
    <property type="nucleotide sequence ID" value="NZ_CABJGD010000005.1"/>
</dbReference>
<dbReference type="InterPro" id="IPR016024">
    <property type="entry name" value="ARM-type_fold"/>
</dbReference>
<gene>
    <name evidence="1" type="ORF">DW921_03795</name>
</gene>
<dbReference type="PANTHER" id="PTHR34070:SF1">
    <property type="entry name" value="DNA ALKYLATION REPAIR PROTEIN"/>
    <property type="match status" value="1"/>
</dbReference>
<evidence type="ECO:0000313" key="2">
    <source>
        <dbReference type="Proteomes" id="UP000283855"/>
    </source>
</evidence>
<name>A0A413T382_9BACT</name>
<accession>A0A413T382</accession>
<dbReference type="PANTHER" id="PTHR34070">
    <property type="entry name" value="ARMADILLO-TYPE FOLD"/>
    <property type="match status" value="1"/>
</dbReference>
<organism evidence="1 2">
    <name type="scientific">Phocaeicola coprophilus</name>
    <dbReference type="NCBI Taxonomy" id="387090"/>
    <lineage>
        <taxon>Bacteria</taxon>
        <taxon>Pseudomonadati</taxon>
        <taxon>Bacteroidota</taxon>
        <taxon>Bacteroidia</taxon>
        <taxon>Bacteroidales</taxon>
        <taxon>Bacteroidaceae</taxon>
        <taxon>Phocaeicola</taxon>
    </lineage>
</organism>
<dbReference type="SUPFAM" id="SSF48371">
    <property type="entry name" value="ARM repeat"/>
    <property type="match status" value="1"/>
</dbReference>
<dbReference type="Proteomes" id="UP000283855">
    <property type="component" value="Unassembled WGS sequence"/>
</dbReference>
<dbReference type="InterPro" id="IPR014825">
    <property type="entry name" value="DNA_alkylation"/>
</dbReference>
<dbReference type="AlphaFoldDB" id="A0A413T382"/>